<dbReference type="Proteomes" id="UP000696280">
    <property type="component" value="Unassembled WGS sequence"/>
</dbReference>
<dbReference type="AlphaFoldDB" id="A0A9N9KRE9"/>
<evidence type="ECO:0000313" key="1">
    <source>
        <dbReference type="EMBL" id="CAG8952750.1"/>
    </source>
</evidence>
<evidence type="ECO:0000313" key="2">
    <source>
        <dbReference type="Proteomes" id="UP000696280"/>
    </source>
</evidence>
<organism evidence="1 2">
    <name type="scientific">Hymenoscyphus fraxineus</name>
    <dbReference type="NCBI Taxonomy" id="746836"/>
    <lineage>
        <taxon>Eukaryota</taxon>
        <taxon>Fungi</taxon>
        <taxon>Dikarya</taxon>
        <taxon>Ascomycota</taxon>
        <taxon>Pezizomycotina</taxon>
        <taxon>Leotiomycetes</taxon>
        <taxon>Helotiales</taxon>
        <taxon>Helotiaceae</taxon>
        <taxon>Hymenoscyphus</taxon>
    </lineage>
</organism>
<proteinExistence type="predicted"/>
<sequence length="238" mass="25890">MASQVPAKWTAEEVEVLNLLVGIVFNDDYLRPTAWCGVAEGVTNEMMGRYPNQEHRLYTPFSCQLKYDKLMQGIDDDEDEDDDTVVARPQTPYQHHHNQPRAVLGDVQPDDPRYIPLGAHPDLHETHGDEQLGAFPASQGLWGAQSPDAGGEEGMMGGGMMAPPSVYGTSPEGFATSYMNADGREVHGGGGSDGNGDFVLGGEMGEGEGDIGDLERWFLEPVTPGPITEEMIDELFNH</sequence>
<evidence type="ECO:0008006" key="3">
    <source>
        <dbReference type="Google" id="ProtNLM"/>
    </source>
</evidence>
<accession>A0A9N9KRE9</accession>
<dbReference type="OrthoDB" id="10348900at2759"/>
<gene>
    <name evidence="1" type="ORF">HYFRA_00008994</name>
</gene>
<name>A0A9N9KRE9_9HELO</name>
<comment type="caution">
    <text evidence="1">The sequence shown here is derived from an EMBL/GenBank/DDBJ whole genome shotgun (WGS) entry which is preliminary data.</text>
</comment>
<keyword evidence="2" id="KW-1185">Reference proteome</keyword>
<reference evidence="1" key="1">
    <citation type="submission" date="2021-07" db="EMBL/GenBank/DDBJ databases">
        <authorList>
            <person name="Durling M."/>
        </authorList>
    </citation>
    <scope>NUCLEOTIDE SEQUENCE</scope>
</reference>
<protein>
    <recommendedName>
        <fullName evidence="3">Myb-like domain-containing protein</fullName>
    </recommendedName>
</protein>
<dbReference type="EMBL" id="CAJVRL010000047">
    <property type="protein sequence ID" value="CAG8952750.1"/>
    <property type="molecule type" value="Genomic_DNA"/>
</dbReference>